<dbReference type="SUPFAM" id="SSF52172">
    <property type="entry name" value="CheY-like"/>
    <property type="match status" value="1"/>
</dbReference>
<dbReference type="InterPro" id="IPR001789">
    <property type="entry name" value="Sig_transdc_resp-reg_receiver"/>
</dbReference>
<dbReference type="SMART" id="SM00448">
    <property type="entry name" value="REC"/>
    <property type="match status" value="1"/>
</dbReference>
<dbReference type="GO" id="GO:0019284">
    <property type="term" value="P:L-methionine salvage from S-adenosylmethionine"/>
    <property type="evidence" value="ECO:0007669"/>
    <property type="project" value="TreeGrafter"/>
</dbReference>
<dbReference type="RefSeq" id="WP_094623776.1">
    <property type="nucleotide sequence ID" value="NZ_NEFY01000001.1"/>
</dbReference>
<dbReference type="GO" id="GO:0008930">
    <property type="term" value="F:methylthioadenosine nucleosidase activity"/>
    <property type="evidence" value="ECO:0007669"/>
    <property type="project" value="TreeGrafter"/>
</dbReference>
<sequence>MIKVLIIDDEHEKRRTITTAVMPENYTDSVEVQHASDALSAKKLIKSTRYDLIILDINLPKRPESSVSQDGGLEVLSYIKNNHSANAPAYLVGLTAYEVSESLAEEEFSSPLWKLVRFSYQDTKWRESLENAVLYLLEQKKPPFFNDGHNYHIDLAIITGLEEELDKILALPGQWQQIHVPYDATPYFHGTFQQGGKKLSVIAASAPQMGMPSSAVLTSKLIHNFRPKTVCMAGICAGVRDKSELGDILIADPCFDWGSGKWSFDKDQNRVRFKPAQYQFRLDETLRANAKELSRDKNLIEDIYNKYTGNKPETPPSVLIDAMASGASVLQAKELVDDVRGLHKNLVGIEMESYAVFTAAQLAAEPRPRCISIKAVCDFGDEDKADDFHDYAAYASSAFIYHLALRFFIGEDL</sequence>
<dbReference type="Gene3D" id="3.40.50.1580">
    <property type="entry name" value="Nucleoside phosphorylase domain"/>
    <property type="match status" value="1"/>
</dbReference>
<organism evidence="3 4">
    <name type="scientific">Marinobacter vinifirmus</name>
    <dbReference type="NCBI Taxonomy" id="355591"/>
    <lineage>
        <taxon>Bacteria</taxon>
        <taxon>Pseudomonadati</taxon>
        <taxon>Pseudomonadota</taxon>
        <taxon>Gammaproteobacteria</taxon>
        <taxon>Pseudomonadales</taxon>
        <taxon>Marinobacteraceae</taxon>
        <taxon>Marinobacter</taxon>
    </lineage>
</organism>
<feature type="domain" description="Response regulatory" evidence="2">
    <location>
        <begin position="3"/>
        <end position="129"/>
    </location>
</feature>
<dbReference type="EMBL" id="NEFY01000001">
    <property type="protein sequence ID" value="OZC37706.1"/>
    <property type="molecule type" value="Genomic_DNA"/>
</dbReference>
<dbReference type="PANTHER" id="PTHR46832:SF1">
    <property type="entry name" value="5'-METHYLTHIOADENOSINE_S-ADENOSYLHOMOCYSTEINE NUCLEOSIDASE"/>
    <property type="match status" value="1"/>
</dbReference>
<evidence type="ECO:0000313" key="4">
    <source>
        <dbReference type="Proteomes" id="UP000216984"/>
    </source>
</evidence>
<dbReference type="GO" id="GO:0009116">
    <property type="term" value="P:nucleoside metabolic process"/>
    <property type="evidence" value="ECO:0007669"/>
    <property type="project" value="InterPro"/>
</dbReference>
<keyword evidence="4" id="KW-1185">Reference proteome</keyword>
<name>A0A7Z1INM4_9GAMM</name>
<feature type="modified residue" description="4-aspartylphosphate" evidence="1">
    <location>
        <position position="56"/>
    </location>
</feature>
<dbReference type="GO" id="GO:0005829">
    <property type="term" value="C:cytosol"/>
    <property type="evidence" value="ECO:0007669"/>
    <property type="project" value="TreeGrafter"/>
</dbReference>
<protein>
    <recommendedName>
        <fullName evidence="2">Response regulatory domain-containing protein</fullName>
    </recommendedName>
</protein>
<dbReference type="GO" id="GO:0000160">
    <property type="term" value="P:phosphorelay signal transduction system"/>
    <property type="evidence" value="ECO:0007669"/>
    <property type="project" value="InterPro"/>
</dbReference>
<dbReference type="GO" id="GO:0008782">
    <property type="term" value="F:adenosylhomocysteine nucleosidase activity"/>
    <property type="evidence" value="ECO:0007669"/>
    <property type="project" value="TreeGrafter"/>
</dbReference>
<comment type="caution">
    <text evidence="3">The sequence shown here is derived from an EMBL/GenBank/DDBJ whole genome shotgun (WGS) entry which is preliminary data.</text>
</comment>
<dbReference type="Pfam" id="PF01048">
    <property type="entry name" value="PNP_UDP_1"/>
    <property type="match status" value="1"/>
</dbReference>
<evidence type="ECO:0000259" key="2">
    <source>
        <dbReference type="PROSITE" id="PS50110"/>
    </source>
</evidence>
<dbReference type="AlphaFoldDB" id="A0A7Z1INM4"/>
<evidence type="ECO:0000256" key="1">
    <source>
        <dbReference type="PROSITE-ProRule" id="PRU00169"/>
    </source>
</evidence>
<keyword evidence="1" id="KW-0597">Phosphoprotein</keyword>
<gene>
    <name evidence="3" type="ORF">B9Q17_14270</name>
</gene>
<reference evidence="3 4" key="1">
    <citation type="submission" date="2017-06" db="EMBL/GenBank/DDBJ databases">
        <title>Draft genome sequence of the halophilic bacterium Marinobacter vinifirmus FB1.</title>
        <authorList>
            <person name="Stepanov V.G."/>
            <person name="Roberts D.J."/>
            <person name="Fox G.E."/>
        </authorList>
    </citation>
    <scope>NUCLEOTIDE SEQUENCE [LARGE SCALE GENOMIC DNA]</scope>
    <source>
        <strain evidence="3 4">FB1</strain>
    </source>
</reference>
<dbReference type="InterPro" id="IPR000845">
    <property type="entry name" value="Nucleoside_phosphorylase_d"/>
</dbReference>
<dbReference type="PROSITE" id="PS50110">
    <property type="entry name" value="RESPONSE_REGULATORY"/>
    <property type="match status" value="1"/>
</dbReference>
<dbReference type="Gene3D" id="3.40.50.2300">
    <property type="match status" value="1"/>
</dbReference>
<proteinExistence type="predicted"/>
<dbReference type="PANTHER" id="PTHR46832">
    <property type="entry name" value="5'-METHYLTHIOADENOSINE/S-ADENOSYLHOMOCYSTEINE NUCLEOSIDASE"/>
    <property type="match status" value="1"/>
</dbReference>
<dbReference type="InterPro" id="IPR035994">
    <property type="entry name" value="Nucleoside_phosphorylase_sf"/>
</dbReference>
<dbReference type="Proteomes" id="UP000216984">
    <property type="component" value="Unassembled WGS sequence"/>
</dbReference>
<dbReference type="SUPFAM" id="SSF53167">
    <property type="entry name" value="Purine and uridine phosphorylases"/>
    <property type="match status" value="1"/>
</dbReference>
<dbReference type="InterPro" id="IPR011006">
    <property type="entry name" value="CheY-like_superfamily"/>
</dbReference>
<evidence type="ECO:0000313" key="3">
    <source>
        <dbReference type="EMBL" id="OZC37706.1"/>
    </source>
</evidence>
<accession>A0A7Z1INM4</accession>
<dbReference type="Pfam" id="PF00072">
    <property type="entry name" value="Response_reg"/>
    <property type="match status" value="1"/>
</dbReference>